<feature type="compositionally biased region" description="Basic and acidic residues" evidence="1">
    <location>
        <begin position="43"/>
        <end position="54"/>
    </location>
</feature>
<dbReference type="AlphaFoldDB" id="A0A2I4BSM4"/>
<dbReference type="PANTHER" id="PTHR46544">
    <property type="entry name" value="EXTRACELLULAR MATRIX PROTEIN 2-RELATED"/>
    <property type="match status" value="1"/>
</dbReference>
<feature type="region of interest" description="Disordered" evidence="1">
    <location>
        <begin position="230"/>
        <end position="335"/>
    </location>
</feature>
<keyword evidence="2" id="KW-0732">Signal</keyword>
<dbReference type="PROSITE" id="PS50184">
    <property type="entry name" value="VWFC_2"/>
    <property type="match status" value="1"/>
</dbReference>
<dbReference type="GeneID" id="106522333"/>
<evidence type="ECO:0000259" key="3">
    <source>
        <dbReference type="PROSITE" id="PS50184"/>
    </source>
</evidence>
<name>A0A2I4BSM4_AUSLI</name>
<dbReference type="OrthoDB" id="9383231at2759"/>
<dbReference type="Proteomes" id="UP000192220">
    <property type="component" value="Unplaced"/>
</dbReference>
<feature type="non-terminal residue" evidence="5">
    <location>
        <position position="335"/>
    </location>
</feature>
<proteinExistence type="predicted"/>
<dbReference type="GO" id="GO:0030198">
    <property type="term" value="P:extracellular matrix organization"/>
    <property type="evidence" value="ECO:0007669"/>
    <property type="project" value="TreeGrafter"/>
</dbReference>
<protein>
    <submittedName>
        <fullName evidence="5">Extracellular matrix protein 2</fullName>
    </submittedName>
</protein>
<dbReference type="GO" id="GO:0031012">
    <property type="term" value="C:extracellular matrix"/>
    <property type="evidence" value="ECO:0007669"/>
    <property type="project" value="TreeGrafter"/>
</dbReference>
<dbReference type="InterPro" id="IPR043184">
    <property type="entry name" value="ECM2"/>
</dbReference>
<evidence type="ECO:0000313" key="5">
    <source>
        <dbReference type="RefSeq" id="XP_013870761.1"/>
    </source>
</evidence>
<evidence type="ECO:0000256" key="1">
    <source>
        <dbReference type="SAM" id="MobiDB-lite"/>
    </source>
</evidence>
<feature type="domain" description="VWFC" evidence="3">
    <location>
        <begin position="102"/>
        <end position="159"/>
    </location>
</feature>
<dbReference type="Pfam" id="PF00093">
    <property type="entry name" value="VWC"/>
    <property type="match status" value="1"/>
</dbReference>
<dbReference type="Gene3D" id="6.20.200.20">
    <property type="match status" value="1"/>
</dbReference>
<accession>A0A2I4BSM4</accession>
<feature type="region of interest" description="Disordered" evidence="1">
    <location>
        <begin position="24"/>
        <end position="57"/>
    </location>
</feature>
<dbReference type="SMART" id="SM00214">
    <property type="entry name" value="VWC"/>
    <property type="match status" value="1"/>
</dbReference>
<reference evidence="5" key="1">
    <citation type="submission" date="2025-08" db="UniProtKB">
        <authorList>
            <consortium name="RefSeq"/>
        </authorList>
    </citation>
    <scope>IDENTIFICATION</scope>
</reference>
<dbReference type="GO" id="GO:0070052">
    <property type="term" value="F:collagen V binding"/>
    <property type="evidence" value="ECO:0007669"/>
    <property type="project" value="TreeGrafter"/>
</dbReference>
<feature type="compositionally biased region" description="Basic and acidic residues" evidence="1">
    <location>
        <begin position="230"/>
        <end position="307"/>
    </location>
</feature>
<feature type="signal peptide" evidence="2">
    <location>
        <begin position="1"/>
        <end position="23"/>
    </location>
</feature>
<organism evidence="4 5">
    <name type="scientific">Austrofundulus limnaeus</name>
    <name type="common">Annual killifish</name>
    <dbReference type="NCBI Taxonomy" id="52670"/>
    <lineage>
        <taxon>Eukaryota</taxon>
        <taxon>Metazoa</taxon>
        <taxon>Chordata</taxon>
        <taxon>Craniata</taxon>
        <taxon>Vertebrata</taxon>
        <taxon>Euteleostomi</taxon>
        <taxon>Actinopterygii</taxon>
        <taxon>Neopterygii</taxon>
        <taxon>Teleostei</taxon>
        <taxon>Neoteleostei</taxon>
        <taxon>Acanthomorphata</taxon>
        <taxon>Ovalentaria</taxon>
        <taxon>Atherinomorphae</taxon>
        <taxon>Cyprinodontiformes</taxon>
        <taxon>Rivulidae</taxon>
        <taxon>Austrofundulus</taxon>
    </lineage>
</organism>
<dbReference type="InParanoid" id="A0A2I4BSM4"/>
<dbReference type="KEGG" id="alim:106522333"/>
<feature type="chain" id="PRO_5014178532" evidence="2">
    <location>
        <begin position="24"/>
        <end position="335"/>
    </location>
</feature>
<keyword evidence="4" id="KW-1185">Reference proteome</keyword>
<dbReference type="PANTHER" id="PTHR46544:SF1">
    <property type="entry name" value="EXTRACELLULAR MATRIX PROTEIN 2"/>
    <property type="match status" value="1"/>
</dbReference>
<dbReference type="GO" id="GO:0010811">
    <property type="term" value="P:positive regulation of cell-substrate adhesion"/>
    <property type="evidence" value="ECO:0007669"/>
    <property type="project" value="TreeGrafter"/>
</dbReference>
<dbReference type="SUPFAM" id="SSF57603">
    <property type="entry name" value="FnI-like domain"/>
    <property type="match status" value="1"/>
</dbReference>
<sequence length="335" mass="39480">MRWWLLGAGLGLLVVLTVPDVQAGRRPRDQEGGSRRAKRKRDGRGSGRTREGRSRPLKIRLVPGPVLPEIPGQNQGHSGVLNFFRNVHEQQSSYSIIPGKPDRCVYRGLTMFDLAVWSPTPCVTCLCAEGRVVCDEISCPTMHCLSTATPAGRCCPVCMDPDPELSLDLSGDSPVPSDPSKAVVPLTQEEIQRILWREEEEHREEEERLKKRDEARKKRRKERKEQEEKQRKLVEEKRREEEEALRLQVQKEEEEWRRQIEEAEERRRQEEERRLQEEEERREREREEREKERKIEEERRRQEREKLLEEEEQQKEAEEEEEEVWMSPGPPGEGL</sequence>
<evidence type="ECO:0000313" key="4">
    <source>
        <dbReference type="Proteomes" id="UP000192220"/>
    </source>
</evidence>
<dbReference type="RefSeq" id="XP_013870761.1">
    <property type="nucleotide sequence ID" value="XM_014015307.1"/>
</dbReference>
<dbReference type="PROSITE" id="PS01208">
    <property type="entry name" value="VWFC_1"/>
    <property type="match status" value="1"/>
</dbReference>
<dbReference type="InterPro" id="IPR001007">
    <property type="entry name" value="VWF_dom"/>
</dbReference>
<evidence type="ECO:0000256" key="2">
    <source>
        <dbReference type="SAM" id="SignalP"/>
    </source>
</evidence>
<dbReference type="STRING" id="52670.A0A2I4BSM4"/>
<dbReference type="GO" id="GO:0008201">
    <property type="term" value="F:heparin binding"/>
    <property type="evidence" value="ECO:0007669"/>
    <property type="project" value="TreeGrafter"/>
</dbReference>
<feature type="compositionally biased region" description="Acidic residues" evidence="1">
    <location>
        <begin position="308"/>
        <end position="324"/>
    </location>
</feature>
<gene>
    <name evidence="5" type="primary">LOC106522333</name>
</gene>